<evidence type="ECO:0000256" key="1">
    <source>
        <dbReference type="ARBA" id="ARBA00002581"/>
    </source>
</evidence>
<dbReference type="InterPro" id="IPR019787">
    <property type="entry name" value="Znf_PHD-finger"/>
</dbReference>
<dbReference type="InterPro" id="IPR001965">
    <property type="entry name" value="Znf_PHD"/>
</dbReference>
<dbReference type="InterPro" id="IPR031162">
    <property type="entry name" value="CBP_P300_HAT"/>
</dbReference>
<evidence type="ECO:0000256" key="9">
    <source>
        <dbReference type="ARBA" id="ARBA00023015"/>
    </source>
</evidence>
<dbReference type="GO" id="GO:0004402">
    <property type="term" value="F:histone acetyltransferase activity"/>
    <property type="evidence" value="ECO:0007669"/>
    <property type="project" value="InterPro"/>
</dbReference>
<dbReference type="SMART" id="SM01250">
    <property type="entry name" value="KAT11"/>
    <property type="match status" value="1"/>
</dbReference>
<dbReference type="InterPro" id="IPR011011">
    <property type="entry name" value="Znf_FYVE_PHD"/>
</dbReference>
<dbReference type="AlphaFoldDB" id="A0AAD3CQ55"/>
<comment type="catalytic activity">
    <reaction evidence="12">
        <text>L-lysyl-[protein] + acetyl-CoA = N(6)-acetyl-L-lysyl-[protein] + CoA + H(+)</text>
        <dbReference type="Rhea" id="RHEA:45948"/>
        <dbReference type="Rhea" id="RHEA-COMP:9752"/>
        <dbReference type="Rhea" id="RHEA-COMP:10731"/>
        <dbReference type="ChEBI" id="CHEBI:15378"/>
        <dbReference type="ChEBI" id="CHEBI:29969"/>
        <dbReference type="ChEBI" id="CHEBI:57287"/>
        <dbReference type="ChEBI" id="CHEBI:57288"/>
        <dbReference type="ChEBI" id="CHEBI:61930"/>
        <dbReference type="EC" id="2.3.1.48"/>
    </reaction>
</comment>
<dbReference type="PANTHER" id="PTHR13808:SF1">
    <property type="entry name" value="HISTONE ACETYLTRANSFERASE"/>
    <property type="match status" value="1"/>
</dbReference>
<dbReference type="InterPro" id="IPR013083">
    <property type="entry name" value="Znf_RING/FYVE/PHD"/>
</dbReference>
<accession>A0AAD3CQ55</accession>
<dbReference type="InterPro" id="IPR013178">
    <property type="entry name" value="Histone_AcTrfase_Rtt109/CBP"/>
</dbReference>
<evidence type="ECO:0000256" key="8">
    <source>
        <dbReference type="ARBA" id="ARBA00022853"/>
    </source>
</evidence>
<keyword evidence="4" id="KW-0808">Transferase</keyword>
<keyword evidence="10" id="KW-0804">Transcription</keyword>
<dbReference type="SMART" id="SM00249">
    <property type="entry name" value="PHD"/>
    <property type="match status" value="1"/>
</dbReference>
<dbReference type="GO" id="GO:0005634">
    <property type="term" value="C:nucleus"/>
    <property type="evidence" value="ECO:0007669"/>
    <property type="project" value="UniProtKB-SubCell"/>
</dbReference>
<evidence type="ECO:0000313" key="17">
    <source>
        <dbReference type="EMBL" id="GFH50108.1"/>
    </source>
</evidence>
<dbReference type="GO" id="GO:0005667">
    <property type="term" value="C:transcription regulator complex"/>
    <property type="evidence" value="ECO:0007669"/>
    <property type="project" value="TreeGrafter"/>
</dbReference>
<keyword evidence="8" id="KW-0156">Chromatin regulator</keyword>
<dbReference type="PROSITE" id="PS50016">
    <property type="entry name" value="ZF_PHD_2"/>
    <property type="match status" value="1"/>
</dbReference>
<evidence type="ECO:0000313" key="18">
    <source>
        <dbReference type="Proteomes" id="UP001054902"/>
    </source>
</evidence>
<dbReference type="Gene3D" id="3.30.40.10">
    <property type="entry name" value="Zinc/RING finger domain, C3HC4 (zinc finger)"/>
    <property type="match status" value="1"/>
</dbReference>
<keyword evidence="7" id="KW-0862">Zinc</keyword>
<evidence type="ECO:0000256" key="11">
    <source>
        <dbReference type="ARBA" id="ARBA00023242"/>
    </source>
</evidence>
<dbReference type="PROSITE" id="PS51727">
    <property type="entry name" value="CBP_P300_HAT"/>
    <property type="match status" value="1"/>
</dbReference>
<comment type="caution">
    <text evidence="17">The sequence shown here is derived from an EMBL/GenBank/DDBJ whole genome shotgun (WGS) entry which is preliminary data.</text>
</comment>
<dbReference type="Pfam" id="PF08214">
    <property type="entry name" value="HAT_KAT11"/>
    <property type="match status" value="1"/>
</dbReference>
<evidence type="ECO:0000256" key="5">
    <source>
        <dbReference type="ARBA" id="ARBA00022723"/>
    </source>
</evidence>
<keyword evidence="5" id="KW-0479">Metal-binding</keyword>
<dbReference type="Pfam" id="PF00628">
    <property type="entry name" value="PHD"/>
    <property type="match status" value="1"/>
</dbReference>
<comment type="subcellular location">
    <subcellularLocation>
        <location evidence="2">Nucleus</location>
    </subcellularLocation>
</comment>
<feature type="domain" description="PHD-type" evidence="15">
    <location>
        <begin position="168"/>
        <end position="237"/>
    </location>
</feature>
<keyword evidence="9" id="KW-0805">Transcription regulation</keyword>
<evidence type="ECO:0000256" key="2">
    <source>
        <dbReference type="ARBA" id="ARBA00004123"/>
    </source>
</evidence>
<feature type="region of interest" description="Disordered" evidence="14">
    <location>
        <begin position="41"/>
        <end position="84"/>
    </location>
</feature>
<sequence length="706" mass="81329">MLKFSTDNGFVNLPAKIREANPMQADSNASGEAVNSERIEIDIVDGSKPPPQPISITSMTVGKKRNCSDSQNQREKRVRTKSTTSTLLNSLSKNQIELHIKSLTEARVRGICGEVLSKEEELRRSDNACTLCGYGKLQFQHTVIFCSGKACHKRIHRNRIYYTDGKQCNWCTSCYKKLDDTKTKDLVDKKNNATNEESWVKCDECDGWMHQICGLFNPRQNKNDDSVKFSCPTCLLKERKEREIQPDTWYPRAEDLPHTKSSEFLEKHVTKKLQKKFEELALGKAQTENIHLAEAIKKVQTGGKITIRQVSAIDEKLVVNERMLNRYKHMNYPEEFKYRSKCILVFQNLDGVDVLLFAFYVYEHDERNPAPNTGTVYISYLDSVNYMAPRHLRSFVYHEILISYLDYARQRGYATAHIWACPPKKGDDYIFHGKPEDQKTPKESRLRQWYVDMLVEAQKRNIVGTVTNMYELYFVKGSDATIVPYFQGDYFSGEIESFIKKVEDWESKGKGIENDLINADDSKPCDTSNDKVMKRFGNSIKSMKDSFIVACLNWSGAKAEHMKVPKVIEEERERRKKEECAPTIQDGPTQFEEDRLVRIIDDDSEDLQCDIFNFRQDFLNLCTKNHYQFDQLRRAKHTTMMLLSHLHNSNAAEKCSECSKDIGGRTETCTCFEFCDESNKHPSTDQGACTHKLVPLGCRSRPLGRV</sequence>
<dbReference type="EMBL" id="BLLK01000038">
    <property type="protein sequence ID" value="GFH50108.1"/>
    <property type="molecule type" value="Genomic_DNA"/>
</dbReference>
<feature type="domain" description="CBP/p300-type HAT" evidence="16">
    <location>
        <begin position="250"/>
        <end position="651"/>
    </location>
</feature>
<comment type="function">
    <text evidence="1">Acetyltransferase enzyme. Acetylates histones, giving a specific tag for transcriptional activation.</text>
</comment>
<dbReference type="Proteomes" id="UP001054902">
    <property type="component" value="Unassembled WGS sequence"/>
</dbReference>
<evidence type="ECO:0000256" key="14">
    <source>
        <dbReference type="SAM" id="MobiDB-lite"/>
    </source>
</evidence>
<gene>
    <name evidence="17" type="ORF">CTEN210_06584</name>
</gene>
<evidence type="ECO:0000256" key="10">
    <source>
        <dbReference type="ARBA" id="ARBA00023163"/>
    </source>
</evidence>
<protein>
    <recommendedName>
        <fullName evidence="3">histone acetyltransferase</fullName>
        <ecNumber evidence="3">2.3.1.48</ecNumber>
    </recommendedName>
</protein>
<keyword evidence="18" id="KW-1185">Reference proteome</keyword>
<evidence type="ECO:0000256" key="4">
    <source>
        <dbReference type="ARBA" id="ARBA00022679"/>
    </source>
</evidence>
<dbReference type="GO" id="GO:0003713">
    <property type="term" value="F:transcription coactivator activity"/>
    <property type="evidence" value="ECO:0007669"/>
    <property type="project" value="TreeGrafter"/>
</dbReference>
<evidence type="ECO:0000256" key="12">
    <source>
        <dbReference type="ARBA" id="ARBA00048017"/>
    </source>
</evidence>
<name>A0AAD3CQ55_9STRA</name>
<organism evidence="17 18">
    <name type="scientific">Chaetoceros tenuissimus</name>
    <dbReference type="NCBI Taxonomy" id="426638"/>
    <lineage>
        <taxon>Eukaryota</taxon>
        <taxon>Sar</taxon>
        <taxon>Stramenopiles</taxon>
        <taxon>Ochrophyta</taxon>
        <taxon>Bacillariophyta</taxon>
        <taxon>Coscinodiscophyceae</taxon>
        <taxon>Chaetocerotophycidae</taxon>
        <taxon>Chaetocerotales</taxon>
        <taxon>Chaetocerotaceae</taxon>
        <taxon>Chaetoceros</taxon>
    </lineage>
</organism>
<dbReference type="GO" id="GO:0045944">
    <property type="term" value="P:positive regulation of transcription by RNA polymerase II"/>
    <property type="evidence" value="ECO:0007669"/>
    <property type="project" value="TreeGrafter"/>
</dbReference>
<dbReference type="GO" id="GO:0031490">
    <property type="term" value="F:chromatin DNA binding"/>
    <property type="evidence" value="ECO:0007669"/>
    <property type="project" value="TreeGrafter"/>
</dbReference>
<keyword evidence="6 13" id="KW-0863">Zinc-finger</keyword>
<evidence type="ECO:0000256" key="13">
    <source>
        <dbReference type="PROSITE-ProRule" id="PRU00146"/>
    </source>
</evidence>
<dbReference type="GO" id="GO:0000123">
    <property type="term" value="C:histone acetyltransferase complex"/>
    <property type="evidence" value="ECO:0007669"/>
    <property type="project" value="TreeGrafter"/>
</dbReference>
<evidence type="ECO:0000256" key="3">
    <source>
        <dbReference type="ARBA" id="ARBA00013184"/>
    </source>
</evidence>
<evidence type="ECO:0000259" key="16">
    <source>
        <dbReference type="PROSITE" id="PS51727"/>
    </source>
</evidence>
<dbReference type="SUPFAM" id="SSF57903">
    <property type="entry name" value="FYVE/PHD zinc finger"/>
    <property type="match status" value="1"/>
</dbReference>
<evidence type="ECO:0000256" key="7">
    <source>
        <dbReference type="ARBA" id="ARBA00022833"/>
    </source>
</evidence>
<keyword evidence="11" id="KW-0539">Nucleus</keyword>
<proteinExistence type="predicted"/>
<dbReference type="GO" id="GO:0008270">
    <property type="term" value="F:zinc ion binding"/>
    <property type="evidence" value="ECO:0007669"/>
    <property type="project" value="UniProtKB-KW"/>
</dbReference>
<evidence type="ECO:0000256" key="6">
    <source>
        <dbReference type="ARBA" id="ARBA00022771"/>
    </source>
</evidence>
<dbReference type="PANTHER" id="PTHR13808">
    <property type="entry name" value="CBP/P300-RELATED"/>
    <property type="match status" value="1"/>
</dbReference>
<dbReference type="EC" id="2.3.1.48" evidence="3"/>
<evidence type="ECO:0000259" key="15">
    <source>
        <dbReference type="PROSITE" id="PS50016"/>
    </source>
</evidence>
<reference evidence="17 18" key="1">
    <citation type="journal article" date="2021" name="Sci. Rep.">
        <title>The genome of the diatom Chaetoceros tenuissimus carries an ancient integrated fragment of an extant virus.</title>
        <authorList>
            <person name="Hongo Y."/>
            <person name="Kimura K."/>
            <person name="Takaki Y."/>
            <person name="Yoshida Y."/>
            <person name="Baba S."/>
            <person name="Kobayashi G."/>
            <person name="Nagasaki K."/>
            <person name="Hano T."/>
            <person name="Tomaru Y."/>
        </authorList>
    </citation>
    <scope>NUCLEOTIDE SEQUENCE [LARGE SCALE GENOMIC DNA]</scope>
    <source>
        <strain evidence="17 18">NIES-3715</strain>
    </source>
</reference>